<feature type="region of interest" description="Disordered" evidence="1">
    <location>
        <begin position="15"/>
        <end position="39"/>
    </location>
</feature>
<accession>A0AAF0IKX8</accession>
<evidence type="ECO:0000256" key="1">
    <source>
        <dbReference type="SAM" id="MobiDB-lite"/>
    </source>
</evidence>
<evidence type="ECO:0000313" key="2">
    <source>
        <dbReference type="EMBL" id="WEW61390.1"/>
    </source>
</evidence>
<evidence type="ECO:0000313" key="3">
    <source>
        <dbReference type="Proteomes" id="UP001219355"/>
    </source>
</evidence>
<keyword evidence="3" id="KW-1185">Reference proteome</keyword>
<sequence length="104" mass="10920">MASLAALDWNALTIPSEIKGSSQPPPSLNLAESPGQPIPSVLVREGGGDFAFPFSRNRNGAVGAELGCMGEPGRSRVKLEFQGFKAAPEVPGVDLKQNSYAHTK</sequence>
<dbReference type="EMBL" id="CP120631">
    <property type="protein sequence ID" value="WEW61390.1"/>
    <property type="molecule type" value="Genomic_DNA"/>
</dbReference>
<protein>
    <submittedName>
        <fullName evidence="2">Uncharacterized protein</fullName>
    </submittedName>
</protein>
<proteinExistence type="predicted"/>
<gene>
    <name evidence="2" type="ORF">PRK78_006880</name>
</gene>
<reference evidence="2" key="1">
    <citation type="submission" date="2023-03" db="EMBL/GenBank/DDBJ databases">
        <title>Emydomyces testavorans Genome Sequence.</title>
        <authorList>
            <person name="Hoyer L."/>
        </authorList>
    </citation>
    <scope>NUCLEOTIDE SEQUENCE</scope>
    <source>
        <strain evidence="2">16-2883</strain>
    </source>
</reference>
<dbReference type="AlphaFoldDB" id="A0AAF0IKX8"/>
<organism evidence="2 3">
    <name type="scientific">Emydomyces testavorans</name>
    <dbReference type="NCBI Taxonomy" id="2070801"/>
    <lineage>
        <taxon>Eukaryota</taxon>
        <taxon>Fungi</taxon>
        <taxon>Dikarya</taxon>
        <taxon>Ascomycota</taxon>
        <taxon>Pezizomycotina</taxon>
        <taxon>Eurotiomycetes</taxon>
        <taxon>Eurotiomycetidae</taxon>
        <taxon>Onygenales</taxon>
        <taxon>Nannizziopsiaceae</taxon>
        <taxon>Emydomyces</taxon>
    </lineage>
</organism>
<dbReference type="Proteomes" id="UP001219355">
    <property type="component" value="Chromosome 5"/>
</dbReference>
<name>A0AAF0IKX8_9EURO</name>